<dbReference type="Pfam" id="PF02518">
    <property type="entry name" value="HATPase_c"/>
    <property type="match status" value="1"/>
</dbReference>
<dbReference type="Proteomes" id="UP000614200">
    <property type="component" value="Unassembled WGS sequence"/>
</dbReference>
<proteinExistence type="predicted"/>
<feature type="transmembrane region" description="Helical" evidence="13">
    <location>
        <begin position="174"/>
        <end position="193"/>
    </location>
</feature>
<dbReference type="InterPro" id="IPR036097">
    <property type="entry name" value="HisK_dim/P_sf"/>
</dbReference>
<evidence type="ECO:0000256" key="11">
    <source>
        <dbReference type="ARBA" id="ARBA00023012"/>
    </source>
</evidence>
<name>A0ABR9ZS65_9FIRM</name>
<dbReference type="PROSITE" id="PS50109">
    <property type="entry name" value="HIS_KIN"/>
    <property type="match status" value="1"/>
</dbReference>
<sequence>MFTSIRSRFTIIYFLLVFIAMIIAGIFIIQSFEDYNLNIASERLDDIAQIMISELSKIEDSDLVSNKKLIQASIDNHADIGLREEIFIIDAESQQIIASSSENFDGNLSDILDDGLVIDGLLGQKVEKNIQISENVRTKDKVYPIKFSNKLVGLMYLRFDLLDIYTSLNKTRMIILQAILTSLGVTIFIGFIISKSITDPINEITIKASKLAEGNFDQMVEVRSDDEIGTLSKTFNFLTLELKKGIREVSREKSKLEAIINYMEDGLVAINEEGQVIHHNPKALKLLGFDEVLDQDIIGDLMSIYNSGKLGTGIGTKNVKYNKRVLKVNFAPFLDERSVKVGAVFVLQDITEEERLDNMRREFVANVSHELKTPLTSIKSYTETILDGVEDPELQRTFLEVVNTEADRMSRLVRDLLELSNFDSDTVRLKKNEYNINQMINSCVFKVKVTADQKRQTIIKQLPEKALIAVVDYDKIEQVILNILSNAIKYTGEDGQIEVELRTGETSEWFDIVVMDTGMGIPKEDLDRIYERFYRVDKARSRALGGTGLGLSIAKEIVEAHRGKIEITSEYGLGTKVTISLPFQETLNV</sequence>
<comment type="caution">
    <text evidence="17">The sequence shown here is derived from an EMBL/GenBank/DDBJ whole genome shotgun (WGS) entry which is preliminary data.</text>
</comment>
<accession>A0ABR9ZS65</accession>
<dbReference type="InterPro" id="IPR050351">
    <property type="entry name" value="BphY/WalK/GraS-like"/>
</dbReference>
<dbReference type="SUPFAM" id="SSF55785">
    <property type="entry name" value="PYP-like sensor domain (PAS domain)"/>
    <property type="match status" value="1"/>
</dbReference>
<keyword evidence="9" id="KW-0067">ATP-binding</keyword>
<evidence type="ECO:0000256" key="2">
    <source>
        <dbReference type="ARBA" id="ARBA00004141"/>
    </source>
</evidence>
<dbReference type="CDD" id="cd00075">
    <property type="entry name" value="HATPase"/>
    <property type="match status" value="1"/>
</dbReference>
<organism evidence="17 18">
    <name type="scientific">Fusibacter ferrireducens</name>
    <dbReference type="NCBI Taxonomy" id="2785058"/>
    <lineage>
        <taxon>Bacteria</taxon>
        <taxon>Bacillati</taxon>
        <taxon>Bacillota</taxon>
        <taxon>Clostridia</taxon>
        <taxon>Eubacteriales</taxon>
        <taxon>Eubacteriales Family XII. Incertae Sedis</taxon>
        <taxon>Fusibacter</taxon>
    </lineage>
</organism>
<feature type="domain" description="HAMP" evidence="16">
    <location>
        <begin position="195"/>
        <end position="247"/>
    </location>
</feature>
<keyword evidence="5" id="KW-0808">Transferase</keyword>
<evidence type="ECO:0000256" key="4">
    <source>
        <dbReference type="ARBA" id="ARBA00022553"/>
    </source>
</evidence>
<evidence type="ECO:0000259" key="16">
    <source>
        <dbReference type="PROSITE" id="PS50885"/>
    </source>
</evidence>
<dbReference type="InterPro" id="IPR035965">
    <property type="entry name" value="PAS-like_dom_sf"/>
</dbReference>
<keyword evidence="11" id="KW-0902">Two-component regulatory system</keyword>
<evidence type="ECO:0000256" key="5">
    <source>
        <dbReference type="ARBA" id="ARBA00022679"/>
    </source>
</evidence>
<evidence type="ECO:0000256" key="1">
    <source>
        <dbReference type="ARBA" id="ARBA00000085"/>
    </source>
</evidence>
<keyword evidence="10 13" id="KW-1133">Transmembrane helix</keyword>
<comment type="subcellular location">
    <subcellularLocation>
        <location evidence="2">Membrane</location>
        <topology evidence="2">Multi-pass membrane protein</topology>
    </subcellularLocation>
</comment>
<evidence type="ECO:0000256" key="13">
    <source>
        <dbReference type="SAM" id="Phobius"/>
    </source>
</evidence>
<evidence type="ECO:0000256" key="8">
    <source>
        <dbReference type="ARBA" id="ARBA00022777"/>
    </source>
</evidence>
<evidence type="ECO:0000256" key="12">
    <source>
        <dbReference type="ARBA" id="ARBA00023136"/>
    </source>
</evidence>
<protein>
    <recommendedName>
        <fullName evidence="3">histidine kinase</fullName>
        <ecNumber evidence="3">2.7.13.3</ecNumber>
    </recommendedName>
</protein>
<evidence type="ECO:0000259" key="15">
    <source>
        <dbReference type="PROSITE" id="PS50112"/>
    </source>
</evidence>
<keyword evidence="4" id="KW-0597">Phosphoprotein</keyword>
<dbReference type="Pfam" id="PF00672">
    <property type="entry name" value="HAMP"/>
    <property type="match status" value="1"/>
</dbReference>
<dbReference type="CDD" id="cd00082">
    <property type="entry name" value="HisKA"/>
    <property type="match status" value="1"/>
</dbReference>
<feature type="transmembrane region" description="Helical" evidence="13">
    <location>
        <begin position="12"/>
        <end position="29"/>
    </location>
</feature>
<feature type="domain" description="PAS" evidence="15">
    <location>
        <begin position="252"/>
        <end position="289"/>
    </location>
</feature>
<dbReference type="RefSeq" id="WP_194701539.1">
    <property type="nucleotide sequence ID" value="NZ_JADKNH010000005.1"/>
</dbReference>
<keyword evidence="6 13" id="KW-0812">Transmembrane</keyword>
<keyword evidence="18" id="KW-1185">Reference proteome</keyword>
<dbReference type="SMART" id="SM00388">
    <property type="entry name" value="HisKA"/>
    <property type="match status" value="1"/>
</dbReference>
<dbReference type="Gene3D" id="6.10.340.10">
    <property type="match status" value="1"/>
</dbReference>
<evidence type="ECO:0000256" key="9">
    <source>
        <dbReference type="ARBA" id="ARBA00022840"/>
    </source>
</evidence>
<evidence type="ECO:0000259" key="14">
    <source>
        <dbReference type="PROSITE" id="PS50109"/>
    </source>
</evidence>
<dbReference type="EMBL" id="JADKNH010000005">
    <property type="protein sequence ID" value="MBF4693297.1"/>
    <property type="molecule type" value="Genomic_DNA"/>
</dbReference>
<dbReference type="SUPFAM" id="SSF47384">
    <property type="entry name" value="Homodimeric domain of signal transducing histidine kinase"/>
    <property type="match status" value="1"/>
</dbReference>
<keyword evidence="12 13" id="KW-0472">Membrane</keyword>
<evidence type="ECO:0000313" key="17">
    <source>
        <dbReference type="EMBL" id="MBF4693297.1"/>
    </source>
</evidence>
<evidence type="ECO:0000256" key="10">
    <source>
        <dbReference type="ARBA" id="ARBA00022989"/>
    </source>
</evidence>
<evidence type="ECO:0000256" key="6">
    <source>
        <dbReference type="ARBA" id="ARBA00022692"/>
    </source>
</evidence>
<evidence type="ECO:0000256" key="3">
    <source>
        <dbReference type="ARBA" id="ARBA00012438"/>
    </source>
</evidence>
<dbReference type="PROSITE" id="PS50885">
    <property type="entry name" value="HAMP"/>
    <property type="match status" value="1"/>
</dbReference>
<keyword evidence="7" id="KW-0547">Nucleotide-binding</keyword>
<comment type="catalytic activity">
    <reaction evidence="1">
        <text>ATP + protein L-histidine = ADP + protein N-phospho-L-histidine.</text>
        <dbReference type="EC" id="2.7.13.3"/>
    </reaction>
</comment>
<dbReference type="PRINTS" id="PR00344">
    <property type="entry name" value="BCTRLSENSOR"/>
</dbReference>
<dbReference type="Pfam" id="PF00512">
    <property type="entry name" value="HisKA"/>
    <property type="match status" value="1"/>
</dbReference>
<dbReference type="PANTHER" id="PTHR42878:SF7">
    <property type="entry name" value="SENSOR HISTIDINE KINASE GLRK"/>
    <property type="match status" value="1"/>
</dbReference>
<gene>
    <name evidence="17" type="ORF">ISU02_09205</name>
</gene>
<evidence type="ECO:0000256" key="7">
    <source>
        <dbReference type="ARBA" id="ARBA00022741"/>
    </source>
</evidence>
<dbReference type="SUPFAM" id="SSF158472">
    <property type="entry name" value="HAMP domain-like"/>
    <property type="match status" value="1"/>
</dbReference>
<keyword evidence="8" id="KW-0418">Kinase</keyword>
<feature type="domain" description="Histidine kinase" evidence="14">
    <location>
        <begin position="366"/>
        <end position="585"/>
    </location>
</feature>
<dbReference type="SMART" id="SM00304">
    <property type="entry name" value="HAMP"/>
    <property type="match status" value="1"/>
</dbReference>
<dbReference type="SUPFAM" id="SSF55874">
    <property type="entry name" value="ATPase domain of HSP90 chaperone/DNA topoisomerase II/histidine kinase"/>
    <property type="match status" value="1"/>
</dbReference>
<dbReference type="SMART" id="SM00387">
    <property type="entry name" value="HATPase_c"/>
    <property type="match status" value="1"/>
</dbReference>
<dbReference type="InterPro" id="IPR003661">
    <property type="entry name" value="HisK_dim/P_dom"/>
</dbReference>
<dbReference type="CDD" id="cd06225">
    <property type="entry name" value="HAMP"/>
    <property type="match status" value="1"/>
</dbReference>
<dbReference type="InterPro" id="IPR003594">
    <property type="entry name" value="HATPase_dom"/>
</dbReference>
<reference evidence="17 18" key="1">
    <citation type="submission" date="2020-11" db="EMBL/GenBank/DDBJ databases">
        <title>Fusibacter basophilias sp. nov.</title>
        <authorList>
            <person name="Qiu D."/>
        </authorList>
    </citation>
    <scope>NUCLEOTIDE SEQUENCE [LARGE SCALE GENOMIC DNA]</scope>
    <source>
        <strain evidence="17 18">Q10-2</strain>
    </source>
</reference>
<dbReference type="PANTHER" id="PTHR42878">
    <property type="entry name" value="TWO-COMPONENT HISTIDINE KINASE"/>
    <property type="match status" value="1"/>
</dbReference>
<evidence type="ECO:0000313" key="18">
    <source>
        <dbReference type="Proteomes" id="UP000614200"/>
    </source>
</evidence>
<dbReference type="InterPro" id="IPR000014">
    <property type="entry name" value="PAS"/>
</dbReference>
<dbReference type="InterPro" id="IPR036890">
    <property type="entry name" value="HATPase_C_sf"/>
</dbReference>
<dbReference type="InterPro" id="IPR003660">
    <property type="entry name" value="HAMP_dom"/>
</dbReference>
<dbReference type="Pfam" id="PF13188">
    <property type="entry name" value="PAS_8"/>
    <property type="match status" value="1"/>
</dbReference>
<dbReference type="Gene3D" id="1.10.287.130">
    <property type="match status" value="1"/>
</dbReference>
<dbReference type="Gene3D" id="3.30.565.10">
    <property type="entry name" value="Histidine kinase-like ATPase, C-terminal domain"/>
    <property type="match status" value="1"/>
</dbReference>
<dbReference type="InterPro" id="IPR004358">
    <property type="entry name" value="Sig_transdc_His_kin-like_C"/>
</dbReference>
<dbReference type="Gene3D" id="3.30.450.20">
    <property type="entry name" value="PAS domain"/>
    <property type="match status" value="2"/>
</dbReference>
<dbReference type="InterPro" id="IPR005467">
    <property type="entry name" value="His_kinase_dom"/>
</dbReference>
<dbReference type="EC" id="2.7.13.3" evidence="3"/>
<dbReference type="PROSITE" id="PS50112">
    <property type="entry name" value="PAS"/>
    <property type="match status" value="1"/>
</dbReference>